<dbReference type="InterPro" id="IPR042856">
    <property type="entry name" value="RSP14"/>
</dbReference>
<evidence type="ECO:0000256" key="1">
    <source>
        <dbReference type="PROSITE-ProRule" id="PRU00259"/>
    </source>
</evidence>
<dbReference type="InterPro" id="IPR011989">
    <property type="entry name" value="ARM-like"/>
</dbReference>
<sequence length="260" mass="28170">IPILSSESTVTSNANIPAALESVDTQLSTILQSMPFVTLQAFTQTIGFPTHISLDVPHSMIHFNLFNFPSALFLAVMNAGLITKLVDLLKNSSVEVCKAALDTLHHCLIVDINKLLLASEITLFKSLAARNIMDASVCQEGVTEAIQQGVIPAIVEMLADNELEVRVCSAGAIMMLGVNTEGKHAAVKAGAVESLLNMLRDDYNEGRLYCVKALTVLGESPTARETLLGEMELFERLRFDPIPAVRRAVKIAIGVITWKP</sequence>
<dbReference type="PROSITE" id="PS50176">
    <property type="entry name" value="ARM_REPEAT"/>
    <property type="match status" value="1"/>
</dbReference>
<proteinExistence type="predicted"/>
<organism evidence="2 3">
    <name type="scientific">Eptatretus burgeri</name>
    <name type="common">Inshore hagfish</name>
    <dbReference type="NCBI Taxonomy" id="7764"/>
    <lineage>
        <taxon>Eukaryota</taxon>
        <taxon>Metazoa</taxon>
        <taxon>Chordata</taxon>
        <taxon>Craniata</taxon>
        <taxon>Vertebrata</taxon>
        <taxon>Cyclostomata</taxon>
        <taxon>Myxini</taxon>
        <taxon>Myxiniformes</taxon>
        <taxon>Myxinidae</taxon>
        <taxon>Eptatretinae</taxon>
        <taxon>Eptatretus</taxon>
    </lineage>
</organism>
<dbReference type="SMART" id="SM00185">
    <property type="entry name" value="ARM"/>
    <property type="match status" value="3"/>
</dbReference>
<dbReference type="InterPro" id="IPR000225">
    <property type="entry name" value="Armadillo"/>
</dbReference>
<dbReference type="PANTHER" id="PTHR15599:SF1">
    <property type="entry name" value="RADIAL SPOKE HEAD 14 HOMOLOG"/>
    <property type="match status" value="1"/>
</dbReference>
<dbReference type="Pfam" id="PF00514">
    <property type="entry name" value="Arm"/>
    <property type="match status" value="1"/>
</dbReference>
<dbReference type="Ensembl" id="ENSEBUT00000018852.1">
    <property type="protein sequence ID" value="ENSEBUP00000018276.1"/>
    <property type="gene ID" value="ENSEBUG00000011404.1"/>
</dbReference>
<evidence type="ECO:0000313" key="3">
    <source>
        <dbReference type="Proteomes" id="UP000694388"/>
    </source>
</evidence>
<dbReference type="Proteomes" id="UP000694388">
    <property type="component" value="Unplaced"/>
</dbReference>
<evidence type="ECO:0000313" key="2">
    <source>
        <dbReference type="Ensembl" id="ENSEBUP00000018276.1"/>
    </source>
</evidence>
<reference evidence="2" key="1">
    <citation type="submission" date="2025-08" db="UniProtKB">
        <authorList>
            <consortium name="Ensembl"/>
        </authorList>
    </citation>
    <scope>IDENTIFICATION</scope>
</reference>
<keyword evidence="3" id="KW-1185">Reference proteome</keyword>
<reference evidence="2" key="2">
    <citation type="submission" date="2025-09" db="UniProtKB">
        <authorList>
            <consortium name="Ensembl"/>
        </authorList>
    </citation>
    <scope>IDENTIFICATION</scope>
</reference>
<dbReference type="Gene3D" id="1.25.10.10">
    <property type="entry name" value="Leucine-rich Repeat Variant"/>
    <property type="match status" value="1"/>
</dbReference>
<dbReference type="InterPro" id="IPR016024">
    <property type="entry name" value="ARM-type_fold"/>
</dbReference>
<dbReference type="SUPFAM" id="SSF48371">
    <property type="entry name" value="ARM repeat"/>
    <property type="match status" value="1"/>
</dbReference>
<feature type="repeat" description="ARM" evidence="1">
    <location>
        <begin position="149"/>
        <end position="191"/>
    </location>
</feature>
<name>A0A8C4QQB9_EPTBU</name>
<dbReference type="GeneTree" id="ENSGT00500000044989"/>
<dbReference type="PANTHER" id="PTHR15599">
    <property type="entry name" value="RTDR1"/>
    <property type="match status" value="1"/>
</dbReference>
<dbReference type="AlphaFoldDB" id="A0A8C4QQB9"/>
<protein>
    <submittedName>
        <fullName evidence="2">Uncharacterized protein</fullName>
    </submittedName>
</protein>
<accession>A0A8C4QQB9</accession>